<organism evidence="1">
    <name type="scientific">marine sediment metagenome</name>
    <dbReference type="NCBI Taxonomy" id="412755"/>
    <lineage>
        <taxon>unclassified sequences</taxon>
        <taxon>metagenomes</taxon>
        <taxon>ecological metagenomes</taxon>
    </lineage>
</organism>
<comment type="caution">
    <text evidence="1">The sequence shown here is derived from an EMBL/GenBank/DDBJ whole genome shotgun (WGS) entry which is preliminary data.</text>
</comment>
<evidence type="ECO:0000313" key="1">
    <source>
        <dbReference type="EMBL" id="GAH92912.1"/>
    </source>
</evidence>
<sequence length="78" mass="9258">MFFKRSDKLFVERKSKSAFVLVCHVCMKRRADYFYKGEKLSPTSPAVCERCRKNLIHVLKNLRSIREYKESLDAKAKK</sequence>
<gene>
    <name evidence="1" type="ORF">S06H3_00436</name>
</gene>
<dbReference type="EMBL" id="BARV01000075">
    <property type="protein sequence ID" value="GAH92912.1"/>
    <property type="molecule type" value="Genomic_DNA"/>
</dbReference>
<proteinExistence type="predicted"/>
<dbReference type="AlphaFoldDB" id="X1JFZ5"/>
<name>X1JFZ5_9ZZZZ</name>
<protein>
    <submittedName>
        <fullName evidence="1">Uncharacterized protein</fullName>
    </submittedName>
</protein>
<accession>X1JFZ5</accession>
<reference evidence="1" key="1">
    <citation type="journal article" date="2014" name="Front. Microbiol.">
        <title>High frequency of phylogenetically diverse reductive dehalogenase-homologous genes in deep subseafloor sedimentary metagenomes.</title>
        <authorList>
            <person name="Kawai M."/>
            <person name="Futagami T."/>
            <person name="Toyoda A."/>
            <person name="Takaki Y."/>
            <person name="Nishi S."/>
            <person name="Hori S."/>
            <person name="Arai W."/>
            <person name="Tsubouchi T."/>
            <person name="Morono Y."/>
            <person name="Uchiyama I."/>
            <person name="Ito T."/>
            <person name="Fujiyama A."/>
            <person name="Inagaki F."/>
            <person name="Takami H."/>
        </authorList>
    </citation>
    <scope>NUCLEOTIDE SEQUENCE</scope>
    <source>
        <strain evidence="1">Expedition CK06-06</strain>
    </source>
</reference>